<sequence length="207" mass="22510">MITNDIPAVPQFLMRETDHHILQAMVTDELDRRASDIACLDDANDTATPLPALDLSSVDLFVPDTTEVSDTTDKAGSPPIALNATAAASGSGYSTSELILFRTLTGYRLDTHTPIWRAVDDNGNRVSTADRLFTTLAEEAFRFADRQRRLDGSAQRNLAIEDLALTLSAIRRAASSIGSRGLIAFERLETAIMRVKEENSAHTFGAS</sequence>
<dbReference type="EMBL" id="JACIGY010000002">
    <property type="protein sequence ID" value="MBB4411514.1"/>
    <property type="molecule type" value="Genomic_DNA"/>
</dbReference>
<accession>A0A7W6TDX9</accession>
<evidence type="ECO:0000313" key="2">
    <source>
        <dbReference type="EMBL" id="MBB4411514.1"/>
    </source>
</evidence>
<reference evidence="4 5" key="1">
    <citation type="submission" date="2020-08" db="EMBL/GenBank/DDBJ databases">
        <title>Genomic Encyclopedia of Type Strains, Phase IV (KMG-V): Genome sequencing to study the core and pangenomes of soil and plant-associated prokaryotes.</title>
        <authorList>
            <person name="Whitman W."/>
        </authorList>
    </citation>
    <scope>NUCLEOTIDE SEQUENCE [LARGE SCALE GENOMIC DNA]</scope>
    <source>
        <strain evidence="2 5">SEMIA 444</strain>
        <strain evidence="1 4">SEMIA 448</strain>
        <strain evidence="3 6">SEMIA 452</strain>
    </source>
</reference>
<dbReference type="AlphaFoldDB" id="A0A7W6TDX9"/>
<evidence type="ECO:0000313" key="6">
    <source>
        <dbReference type="Proteomes" id="UP000576087"/>
    </source>
</evidence>
<protein>
    <submittedName>
        <fullName evidence="2">Uncharacterized protein</fullName>
    </submittedName>
</protein>
<keyword evidence="5" id="KW-1185">Reference proteome</keyword>
<evidence type="ECO:0000313" key="1">
    <source>
        <dbReference type="EMBL" id="MBB4348278.1"/>
    </source>
</evidence>
<evidence type="ECO:0000313" key="3">
    <source>
        <dbReference type="EMBL" id="MBB4446204.1"/>
    </source>
</evidence>
<evidence type="ECO:0000313" key="5">
    <source>
        <dbReference type="Proteomes" id="UP000524535"/>
    </source>
</evidence>
<dbReference type="EMBL" id="JACIHM010000002">
    <property type="protein sequence ID" value="MBB4446204.1"/>
    <property type="molecule type" value="Genomic_DNA"/>
</dbReference>
<organism evidence="2 5">
    <name type="scientific">Aliirhizobium cellulosilyticum</name>
    <dbReference type="NCBI Taxonomy" id="393664"/>
    <lineage>
        <taxon>Bacteria</taxon>
        <taxon>Pseudomonadati</taxon>
        <taxon>Pseudomonadota</taxon>
        <taxon>Alphaproteobacteria</taxon>
        <taxon>Hyphomicrobiales</taxon>
        <taxon>Rhizobiaceae</taxon>
        <taxon>Aliirhizobium</taxon>
    </lineage>
</organism>
<dbReference type="Proteomes" id="UP000576087">
    <property type="component" value="Unassembled WGS sequence"/>
</dbReference>
<gene>
    <name evidence="2" type="ORF">GGE31_002019</name>
    <name evidence="1" type="ORF">GGE33_002020</name>
    <name evidence="3" type="ORF">GGE35_002020</name>
</gene>
<proteinExistence type="predicted"/>
<dbReference type="Proteomes" id="UP000524535">
    <property type="component" value="Unassembled WGS sequence"/>
</dbReference>
<dbReference type="EMBL" id="JACIGW010000002">
    <property type="protein sequence ID" value="MBB4348278.1"/>
    <property type="molecule type" value="Genomic_DNA"/>
</dbReference>
<name>A0A7W6TDX9_9HYPH</name>
<evidence type="ECO:0000313" key="4">
    <source>
        <dbReference type="Proteomes" id="UP000520770"/>
    </source>
</evidence>
<comment type="caution">
    <text evidence="2">The sequence shown here is derived from an EMBL/GenBank/DDBJ whole genome shotgun (WGS) entry which is preliminary data.</text>
</comment>
<dbReference type="RefSeq" id="WP_183822770.1">
    <property type="nucleotide sequence ID" value="NZ_JACIGW010000002.1"/>
</dbReference>
<dbReference type="Proteomes" id="UP000520770">
    <property type="component" value="Unassembled WGS sequence"/>
</dbReference>